<dbReference type="SUPFAM" id="SSF49464">
    <property type="entry name" value="Carboxypeptidase regulatory domain-like"/>
    <property type="match status" value="1"/>
</dbReference>
<keyword evidence="6 7" id="KW-0998">Cell outer membrane</keyword>
<dbReference type="InterPro" id="IPR023997">
    <property type="entry name" value="TonB-dep_OMP_SusC/RagA_CS"/>
</dbReference>
<dbReference type="InterPro" id="IPR023996">
    <property type="entry name" value="TonB-dep_OMP_SusC/RagA"/>
</dbReference>
<dbReference type="NCBIfam" id="TIGR04056">
    <property type="entry name" value="OMP_RagA_SusC"/>
    <property type="match status" value="1"/>
</dbReference>
<gene>
    <name evidence="9" type="ORF">A4D02_10915</name>
</gene>
<dbReference type="SUPFAM" id="SSF56935">
    <property type="entry name" value="Porins"/>
    <property type="match status" value="1"/>
</dbReference>
<dbReference type="EMBL" id="LWBO01000034">
    <property type="protein sequence ID" value="OQP43977.1"/>
    <property type="molecule type" value="Genomic_DNA"/>
</dbReference>
<sequence>MKKILGYLVMVCCISAARGQDEHPGGTVHSLEKALKILKSKGVFKEAVYDPKIMKWAMPVYIPLSPVNDSVLQRIFSEQPFLKFSIIANRLAILQKEKAEIESSREHFQYRVKGIVLSDSAGPLPGATVQLRSGKYASATNNDGDFSLIWTLDDTLEITYVNYKPVVIPWQNNHRPLIIHMELQDPNLEVAIVRGYSSSKDRGNTAGVLTVRPSITPSGDMLKIIQENVSGILAPPTSGLFGATHKFQFRGPTSIGPSSETTYRPSNSPLFVVNGIPWAPSLRPVNQLTTMVGTPQAPGVSATGFDPFTTMSPLDIESITVLKDAEATAIYGARGGNGVILITTKKGASKAPQLTISSSYGIGSALPGMSLMNTSQYLAMRREAFANDNITITAAKAPDLVSWDTTRYIDMNKWLLGGTSNILNEHFSFSQGDSLFQFLLNGGYSSQTATLPSNIYGKRWSLLSDFYYRSKNKKLKAGISAYRSTVENKWLTENVMNTLMLTPNAPAFTDSVGHLVWKDKGVAFKNPLSYFQKTDNIQTDNTSLHTYLQYKIFRKLRFETSVGFQQIYVKEKSRLPALAQNPDQVVARTYTQAGNRFTTWMVEPGLHYTDSLWKQIQVQAVLGGFWSSQTNNQWSKVYDGYTDDGLIGIPSAAKTVTNSTTTSRYLFLSTFGRVKLNFRDKYFLSLTARRDGSSRFGPQNRFANFGAIGAGWIFWERYNREGADSYAKLRASYGSTGNDQIGDYAYLSTWNKAAQAYQGIYGIYPTSLANPYYQWEVTRKLEGGLELHVNDNITTTIAGYYNRSKNQIITYLTPGQTGFANVVLNFPAIIQNTGIEADAAVKKTWGAFTWSSKLTLAVPRNKLVKFDDLDNSTYSKSLIIGKPLNILIGPHYTGVDADSGLFRVQDPNAKLVSKQDPDLFGGIRNSFHFKQFDLSTYFEFRRQKAPYFLTSVYRYLAPGQTNAEFFNNQPTALLDRWQQKGDEAALQKVSTLNTGAVKNAITNWITSDAQLVDASYIRLKVAQLTYTLTESFCRRNHIKAANVYTSAENLFTITPYKGADPELQNPFSLPLQRTFTIGFQITL</sequence>
<dbReference type="InterPro" id="IPR037066">
    <property type="entry name" value="Plug_dom_sf"/>
</dbReference>
<keyword evidence="3 7" id="KW-1134">Transmembrane beta strand</keyword>
<evidence type="ECO:0000256" key="4">
    <source>
        <dbReference type="ARBA" id="ARBA00022692"/>
    </source>
</evidence>
<organism evidence="9 10">
    <name type="scientific">Niastella koreensis</name>
    <dbReference type="NCBI Taxonomy" id="354356"/>
    <lineage>
        <taxon>Bacteria</taxon>
        <taxon>Pseudomonadati</taxon>
        <taxon>Bacteroidota</taxon>
        <taxon>Chitinophagia</taxon>
        <taxon>Chitinophagales</taxon>
        <taxon>Chitinophagaceae</taxon>
        <taxon>Niastella</taxon>
    </lineage>
</organism>
<evidence type="ECO:0000256" key="1">
    <source>
        <dbReference type="ARBA" id="ARBA00004571"/>
    </source>
</evidence>
<proteinExistence type="inferred from homology"/>
<comment type="subcellular location">
    <subcellularLocation>
        <location evidence="1 7">Cell outer membrane</location>
        <topology evidence="1 7">Multi-pass membrane protein</topology>
    </subcellularLocation>
</comment>
<dbReference type="InterPro" id="IPR036942">
    <property type="entry name" value="Beta-barrel_TonB_sf"/>
</dbReference>
<keyword evidence="5 7" id="KW-0472">Membrane</keyword>
<evidence type="ECO:0000256" key="5">
    <source>
        <dbReference type="ARBA" id="ARBA00023136"/>
    </source>
</evidence>
<comment type="caution">
    <text evidence="9">The sequence shown here is derived from an EMBL/GenBank/DDBJ whole genome shotgun (WGS) entry which is preliminary data.</text>
</comment>
<evidence type="ECO:0000256" key="7">
    <source>
        <dbReference type="PROSITE-ProRule" id="PRU01360"/>
    </source>
</evidence>
<dbReference type="InterPro" id="IPR012910">
    <property type="entry name" value="Plug_dom"/>
</dbReference>
<reference evidence="9 10" key="1">
    <citation type="submission" date="2016-04" db="EMBL/GenBank/DDBJ databases">
        <authorList>
            <person name="Chen L."/>
            <person name="Zhuang W."/>
            <person name="Wang G."/>
        </authorList>
    </citation>
    <scope>NUCLEOTIDE SEQUENCE [LARGE SCALE GENOMIC DNA]</scope>
    <source>
        <strain evidence="10">GR20</strain>
    </source>
</reference>
<name>A0ABX3NRQ1_9BACT</name>
<dbReference type="RefSeq" id="WP_014218977.1">
    <property type="nucleotide sequence ID" value="NZ_LWBO01000034.1"/>
</dbReference>
<dbReference type="Gene3D" id="2.40.170.20">
    <property type="entry name" value="TonB-dependent receptor, beta-barrel domain"/>
    <property type="match status" value="1"/>
</dbReference>
<dbReference type="Gene3D" id="2.170.130.10">
    <property type="entry name" value="TonB-dependent receptor, plug domain"/>
    <property type="match status" value="1"/>
</dbReference>
<keyword evidence="4 7" id="KW-0812">Transmembrane</keyword>
<evidence type="ECO:0000259" key="8">
    <source>
        <dbReference type="Pfam" id="PF07715"/>
    </source>
</evidence>
<protein>
    <recommendedName>
        <fullName evidence="8">TonB-dependent receptor plug domain-containing protein</fullName>
    </recommendedName>
</protein>
<evidence type="ECO:0000256" key="3">
    <source>
        <dbReference type="ARBA" id="ARBA00022452"/>
    </source>
</evidence>
<keyword evidence="2 7" id="KW-0813">Transport</keyword>
<evidence type="ECO:0000256" key="2">
    <source>
        <dbReference type="ARBA" id="ARBA00022448"/>
    </source>
</evidence>
<accession>A0ABX3NRQ1</accession>
<evidence type="ECO:0000313" key="10">
    <source>
        <dbReference type="Proteomes" id="UP000192277"/>
    </source>
</evidence>
<dbReference type="NCBIfam" id="TIGR04057">
    <property type="entry name" value="SusC_RagA_signa"/>
    <property type="match status" value="1"/>
</dbReference>
<dbReference type="InterPro" id="IPR039426">
    <property type="entry name" value="TonB-dep_rcpt-like"/>
</dbReference>
<evidence type="ECO:0000256" key="6">
    <source>
        <dbReference type="ARBA" id="ARBA00023237"/>
    </source>
</evidence>
<dbReference type="Proteomes" id="UP000192277">
    <property type="component" value="Unassembled WGS sequence"/>
</dbReference>
<dbReference type="PROSITE" id="PS52016">
    <property type="entry name" value="TONB_DEPENDENT_REC_3"/>
    <property type="match status" value="1"/>
</dbReference>
<feature type="domain" description="TonB-dependent receptor plug" evidence="8">
    <location>
        <begin position="218"/>
        <end position="339"/>
    </location>
</feature>
<dbReference type="InterPro" id="IPR008969">
    <property type="entry name" value="CarboxyPept-like_regulatory"/>
</dbReference>
<dbReference type="Pfam" id="PF07715">
    <property type="entry name" value="Plug"/>
    <property type="match status" value="1"/>
</dbReference>
<comment type="similarity">
    <text evidence="7">Belongs to the TonB-dependent receptor family.</text>
</comment>
<keyword evidence="10" id="KW-1185">Reference proteome</keyword>
<evidence type="ECO:0000313" key="9">
    <source>
        <dbReference type="EMBL" id="OQP43977.1"/>
    </source>
</evidence>